<dbReference type="InterPro" id="IPR011701">
    <property type="entry name" value="MFS"/>
</dbReference>
<dbReference type="GO" id="GO:0005886">
    <property type="term" value="C:plasma membrane"/>
    <property type="evidence" value="ECO:0007669"/>
    <property type="project" value="UniProtKB-SubCell"/>
</dbReference>
<evidence type="ECO:0000256" key="6">
    <source>
        <dbReference type="SAM" id="Phobius"/>
    </source>
</evidence>
<keyword evidence="4 6" id="KW-1133">Transmembrane helix</keyword>
<dbReference type="Proteomes" id="UP000070076">
    <property type="component" value="Unassembled WGS sequence"/>
</dbReference>
<dbReference type="InterPro" id="IPR050189">
    <property type="entry name" value="MFS_Efflux_Transporters"/>
</dbReference>
<proteinExistence type="predicted"/>
<sequence length="389" mass="41849">MSDDHGPIYGQSKLQIIFAITLLGVMAVSLLSPAFPSIRDHFGVTENEVGLLITAFTLPGIFLSFFIGSLADWFGRKQVLVPALFLFGVAGGACAIAPDFSTLIILRFFQGIGGAALVTLAVTLIGDYYDGIERASAIGANASVLSIGTASYPFLGGVLTEFSWVIPFLLYLLAIPVGIIALFFLRNPEQGDFSIHSYLHQISRLIIKPRTLGAMVASALAFIMLYGGIITYFPQLMNERFTHSPLTIGAIMGSMSIAVAIISSQTGKLVKRFPMDLLIITGFFLYGVGLFLIPLIPQIWIFLVPMIIFGFGHGLILPNLQTLFSRLAAREHRGAMMSLFNISTRTGMTIGPLILALSFAVGGFSMVFRSAALLSLIASGIGILVVKLK</sequence>
<evidence type="ECO:0000256" key="2">
    <source>
        <dbReference type="ARBA" id="ARBA00022475"/>
    </source>
</evidence>
<feature type="transmembrane region" description="Helical" evidence="6">
    <location>
        <begin position="245"/>
        <end position="263"/>
    </location>
</feature>
<feature type="transmembrane region" description="Helical" evidence="6">
    <location>
        <begin position="79"/>
        <end position="98"/>
    </location>
</feature>
<evidence type="ECO:0000256" key="4">
    <source>
        <dbReference type="ARBA" id="ARBA00022989"/>
    </source>
</evidence>
<accession>A0A133VDT0</accession>
<gene>
    <name evidence="8" type="ORF">AKJ48_02060</name>
</gene>
<dbReference type="GO" id="GO:0022857">
    <property type="term" value="F:transmembrane transporter activity"/>
    <property type="evidence" value="ECO:0007669"/>
    <property type="project" value="InterPro"/>
</dbReference>
<keyword evidence="3 6" id="KW-0812">Transmembrane</keyword>
<keyword evidence="2" id="KW-1003">Cell membrane</keyword>
<dbReference type="PANTHER" id="PTHR43124">
    <property type="entry name" value="PURINE EFFLUX PUMP PBUE"/>
    <property type="match status" value="1"/>
</dbReference>
<dbReference type="CDD" id="cd17474">
    <property type="entry name" value="MFS_YfmO_like"/>
    <property type="match status" value="1"/>
</dbReference>
<feature type="transmembrane region" description="Helical" evidence="6">
    <location>
        <begin position="275"/>
        <end position="293"/>
    </location>
</feature>
<evidence type="ECO:0000256" key="1">
    <source>
        <dbReference type="ARBA" id="ARBA00004651"/>
    </source>
</evidence>
<feature type="transmembrane region" description="Helical" evidence="6">
    <location>
        <begin position="164"/>
        <end position="185"/>
    </location>
</feature>
<feature type="transmembrane region" description="Helical" evidence="6">
    <location>
        <begin position="104"/>
        <end position="126"/>
    </location>
</feature>
<comment type="caution">
    <text evidence="8">The sequence shown here is derived from an EMBL/GenBank/DDBJ whole genome shotgun (WGS) entry which is preliminary data.</text>
</comment>
<evidence type="ECO:0000313" key="8">
    <source>
        <dbReference type="EMBL" id="KXB04599.1"/>
    </source>
</evidence>
<feature type="transmembrane region" description="Helical" evidence="6">
    <location>
        <begin position="299"/>
        <end position="318"/>
    </location>
</feature>
<feature type="transmembrane region" description="Helical" evidence="6">
    <location>
        <begin position="367"/>
        <end position="386"/>
    </location>
</feature>
<dbReference type="InterPro" id="IPR020846">
    <property type="entry name" value="MFS_dom"/>
</dbReference>
<comment type="subcellular location">
    <subcellularLocation>
        <location evidence="1">Cell membrane</location>
        <topology evidence="1">Multi-pass membrane protein</topology>
    </subcellularLocation>
</comment>
<dbReference type="EMBL" id="LHYB01000021">
    <property type="protein sequence ID" value="KXB04599.1"/>
    <property type="molecule type" value="Genomic_DNA"/>
</dbReference>
<keyword evidence="9" id="KW-1185">Reference proteome</keyword>
<feature type="domain" description="Major facilitator superfamily (MFS) profile" evidence="7">
    <location>
        <begin position="13"/>
        <end position="389"/>
    </location>
</feature>
<name>A0A133VDT0_9EURY</name>
<reference evidence="8 9" key="1">
    <citation type="journal article" date="2016" name="Sci. Rep.">
        <title>Metabolic traits of an uncultured archaeal lineage -MSBL1- from brine pools of the Red Sea.</title>
        <authorList>
            <person name="Mwirichia R."/>
            <person name="Alam I."/>
            <person name="Rashid M."/>
            <person name="Vinu M."/>
            <person name="Ba-Alawi W."/>
            <person name="Anthony Kamau A."/>
            <person name="Kamanda Ngugi D."/>
            <person name="Goker M."/>
            <person name="Klenk H.P."/>
            <person name="Bajic V."/>
            <person name="Stingl U."/>
        </authorList>
    </citation>
    <scope>NUCLEOTIDE SEQUENCE [LARGE SCALE GENOMIC DNA]</scope>
    <source>
        <strain evidence="8">SCGC-AAA261O19</strain>
    </source>
</reference>
<evidence type="ECO:0000259" key="7">
    <source>
        <dbReference type="PROSITE" id="PS50850"/>
    </source>
</evidence>
<protein>
    <recommendedName>
        <fullName evidence="7">Major facilitator superfamily (MFS) profile domain-containing protein</fullName>
    </recommendedName>
</protein>
<dbReference type="Pfam" id="PF07690">
    <property type="entry name" value="MFS_1"/>
    <property type="match status" value="1"/>
</dbReference>
<feature type="transmembrane region" description="Helical" evidence="6">
    <location>
        <begin position="16"/>
        <end position="37"/>
    </location>
</feature>
<feature type="transmembrane region" description="Helical" evidence="6">
    <location>
        <begin position="49"/>
        <end position="67"/>
    </location>
</feature>
<dbReference type="InterPro" id="IPR036259">
    <property type="entry name" value="MFS_trans_sf"/>
</dbReference>
<organism evidence="8 9">
    <name type="scientific">candidate division MSBL1 archaeon SCGC-AAA261O19</name>
    <dbReference type="NCBI Taxonomy" id="1698277"/>
    <lineage>
        <taxon>Archaea</taxon>
        <taxon>Methanobacteriati</taxon>
        <taxon>Methanobacteriota</taxon>
        <taxon>candidate division MSBL1</taxon>
    </lineage>
</organism>
<evidence type="ECO:0000256" key="3">
    <source>
        <dbReference type="ARBA" id="ARBA00022692"/>
    </source>
</evidence>
<keyword evidence="5 6" id="KW-0472">Membrane</keyword>
<dbReference type="AlphaFoldDB" id="A0A133VDT0"/>
<dbReference type="Gene3D" id="1.20.1250.20">
    <property type="entry name" value="MFS general substrate transporter like domains"/>
    <property type="match status" value="1"/>
</dbReference>
<dbReference type="PROSITE" id="PS50850">
    <property type="entry name" value="MFS"/>
    <property type="match status" value="1"/>
</dbReference>
<evidence type="ECO:0000313" key="9">
    <source>
        <dbReference type="Proteomes" id="UP000070076"/>
    </source>
</evidence>
<feature type="transmembrane region" description="Helical" evidence="6">
    <location>
        <begin position="339"/>
        <end position="361"/>
    </location>
</feature>
<dbReference type="PANTHER" id="PTHR43124:SF3">
    <property type="entry name" value="CHLORAMPHENICOL EFFLUX PUMP RV0191"/>
    <property type="match status" value="1"/>
</dbReference>
<feature type="transmembrane region" description="Helical" evidence="6">
    <location>
        <begin position="212"/>
        <end position="233"/>
    </location>
</feature>
<dbReference type="SUPFAM" id="SSF103473">
    <property type="entry name" value="MFS general substrate transporter"/>
    <property type="match status" value="1"/>
</dbReference>
<dbReference type="PRINTS" id="PR01036">
    <property type="entry name" value="TCRTETB"/>
</dbReference>
<evidence type="ECO:0000256" key="5">
    <source>
        <dbReference type="ARBA" id="ARBA00023136"/>
    </source>
</evidence>